<dbReference type="InterPro" id="IPR004045">
    <property type="entry name" value="Glutathione_S-Trfase_N"/>
</dbReference>
<dbReference type="CDD" id="cd03207">
    <property type="entry name" value="GST_C_8"/>
    <property type="match status" value="1"/>
</dbReference>
<protein>
    <submittedName>
        <fullName evidence="2">Glutathione S-transferase N-terminal domain-containing protein</fullName>
    </submittedName>
</protein>
<dbReference type="Proteomes" id="UP001138961">
    <property type="component" value="Unassembled WGS sequence"/>
</dbReference>
<gene>
    <name evidence="2" type="ORF">LGQ03_09140</name>
</gene>
<dbReference type="InterPro" id="IPR036249">
    <property type="entry name" value="Thioredoxin-like_sf"/>
</dbReference>
<dbReference type="PANTHER" id="PTHR44051">
    <property type="entry name" value="GLUTATHIONE S-TRANSFERASE-RELATED"/>
    <property type="match status" value="1"/>
</dbReference>
<dbReference type="Gene3D" id="3.40.30.10">
    <property type="entry name" value="Glutaredoxin"/>
    <property type="match status" value="1"/>
</dbReference>
<dbReference type="PROSITE" id="PS50404">
    <property type="entry name" value="GST_NTER"/>
    <property type="match status" value="1"/>
</dbReference>
<organism evidence="2 3">
    <name type="scientific">Loktanella gaetbuli</name>
    <dbReference type="NCBI Taxonomy" id="2881335"/>
    <lineage>
        <taxon>Bacteria</taxon>
        <taxon>Pseudomonadati</taxon>
        <taxon>Pseudomonadota</taxon>
        <taxon>Alphaproteobacteria</taxon>
        <taxon>Rhodobacterales</taxon>
        <taxon>Roseobacteraceae</taxon>
        <taxon>Loktanella</taxon>
    </lineage>
</organism>
<dbReference type="Pfam" id="PF00043">
    <property type="entry name" value="GST_C"/>
    <property type="match status" value="1"/>
</dbReference>
<dbReference type="EMBL" id="JAJATZ010000003">
    <property type="protein sequence ID" value="MCB5199406.1"/>
    <property type="molecule type" value="Genomic_DNA"/>
</dbReference>
<evidence type="ECO:0000313" key="2">
    <source>
        <dbReference type="EMBL" id="MCB5199406.1"/>
    </source>
</evidence>
<evidence type="ECO:0000259" key="1">
    <source>
        <dbReference type="PROSITE" id="PS50404"/>
    </source>
</evidence>
<dbReference type="InterPro" id="IPR004046">
    <property type="entry name" value="GST_C"/>
</dbReference>
<evidence type="ECO:0000313" key="3">
    <source>
        <dbReference type="Proteomes" id="UP001138961"/>
    </source>
</evidence>
<feature type="domain" description="GST N-terminal" evidence="1">
    <location>
        <begin position="1"/>
        <end position="83"/>
    </location>
</feature>
<comment type="caution">
    <text evidence="2">The sequence shown here is derived from an EMBL/GenBank/DDBJ whole genome shotgun (WGS) entry which is preliminary data.</text>
</comment>
<dbReference type="SUPFAM" id="SSF47616">
    <property type="entry name" value="GST C-terminal domain-like"/>
    <property type="match status" value="1"/>
</dbReference>
<accession>A0ABS8BUL5</accession>
<dbReference type="Gene3D" id="1.20.1050.10">
    <property type="match status" value="1"/>
</dbReference>
<dbReference type="SUPFAM" id="SSF52833">
    <property type="entry name" value="Thioredoxin-like"/>
    <property type="match status" value="1"/>
</dbReference>
<dbReference type="InterPro" id="IPR036282">
    <property type="entry name" value="Glutathione-S-Trfase_C_sf"/>
</dbReference>
<proteinExistence type="predicted"/>
<name>A0ABS8BUL5_9RHOB</name>
<dbReference type="RefSeq" id="WP_226748149.1">
    <property type="nucleotide sequence ID" value="NZ_JAJATZ010000003.1"/>
</dbReference>
<sequence>MLTLYHAPYTRSSSIIQLLIELNALDRVDVRVVDVARQDGRGTADPANLHPEGKVPLLVHDGVMIRERGAIIQYLTELFPSELAPKPGDPTRGAYLGWLAYYGAVIEPVMITTLLGLDHPGLHANFRGKAEMSDALINALSDQPYLLGDRFTAVDLLVSSPFDWMPSFAPTDQVVQDWLARCTDRPAYRAMGSYDAGLMPAAKAG</sequence>
<dbReference type="PANTHER" id="PTHR44051:SF21">
    <property type="entry name" value="GLUTATHIONE S-TRANSFERASE FAMILY PROTEIN"/>
    <property type="match status" value="1"/>
</dbReference>
<keyword evidence="3" id="KW-1185">Reference proteome</keyword>
<reference evidence="2" key="1">
    <citation type="submission" date="2021-10" db="EMBL/GenBank/DDBJ databases">
        <title>Loktanella gaetbuli sp. nov., isolated from a tidal flat.</title>
        <authorList>
            <person name="Park S."/>
            <person name="Yoon J.-H."/>
        </authorList>
    </citation>
    <scope>NUCLEOTIDE SEQUENCE</scope>
    <source>
        <strain evidence="2">TSTF-M6</strain>
    </source>
</reference>
<dbReference type="Pfam" id="PF13417">
    <property type="entry name" value="GST_N_3"/>
    <property type="match status" value="1"/>
</dbReference>